<accession>A0AA91A2W4</accession>
<name>A0AA91A2W4_9BACT</name>
<sequence length="425" mass="51493">MESSNQHKRYRWYLQFDEITWRATYGDECPPFVNEENKEAWRRYLNQVIKKHLKEEAMKTPEFEEIELRIREEKLLRIQWDEKQKRMREVEQYRRQMERPKIDFVPRGLSVNYEEEYGKYFMQEVTFKPKDNEDFMHQLRLLERWHKKSIPQILAKNRPDAAFAIAKGLCEHLPLLINRDDIAELIGEYKSRIGKLVLASYTALVETVKVWNNETIRQEVCRFILLHSKEYRNFRGLEKKLLALVPAVPFNGETVAVEREMNEEEEREARRIALQKEREEKERMEAEKEAWSVIPLNEDYESRIFNSRNIGWDCDLIWQLMLEENRKIERLIAKGQYMDAALMFMQMTKSMCRHFVMDEHYNYFDDMYSPEYAVNDMLRVFHGLAADGRLPEDVKEYLHKAWKEIEDTECYKDYGMPRKDFESIV</sequence>
<organism evidence="2 3">
    <name type="scientific">Segatella copri</name>
    <dbReference type="NCBI Taxonomy" id="165179"/>
    <lineage>
        <taxon>Bacteria</taxon>
        <taxon>Pseudomonadati</taxon>
        <taxon>Bacteroidota</taxon>
        <taxon>Bacteroidia</taxon>
        <taxon>Bacteroidales</taxon>
        <taxon>Prevotellaceae</taxon>
        <taxon>Segatella</taxon>
    </lineage>
</organism>
<evidence type="ECO:0000256" key="1">
    <source>
        <dbReference type="SAM" id="Coils"/>
    </source>
</evidence>
<evidence type="ECO:0000313" key="3">
    <source>
        <dbReference type="Proteomes" id="UP000405805"/>
    </source>
</evidence>
<evidence type="ECO:0000313" key="2">
    <source>
        <dbReference type="EMBL" id="MQO09157.1"/>
    </source>
</evidence>
<protein>
    <submittedName>
        <fullName evidence="2">Uncharacterized protein</fullName>
    </submittedName>
</protein>
<dbReference type="Proteomes" id="UP000405805">
    <property type="component" value="Unassembled WGS sequence"/>
</dbReference>
<comment type="caution">
    <text evidence="2">The sequence shown here is derived from an EMBL/GenBank/DDBJ whole genome shotgun (WGS) entry which is preliminary data.</text>
</comment>
<feature type="coiled-coil region" evidence="1">
    <location>
        <begin position="262"/>
        <end position="294"/>
    </location>
</feature>
<dbReference type="AlphaFoldDB" id="A0AA91A2W4"/>
<reference evidence="3" key="1">
    <citation type="submission" date="2019-09" db="EMBL/GenBank/DDBJ databases">
        <title>Distinct polysaccharide growth profiles of human intestinal Prevotella copri isolates.</title>
        <authorList>
            <person name="Fehlner-Peach H."/>
            <person name="Magnabosco C."/>
            <person name="Raghavan V."/>
            <person name="Scher J.U."/>
            <person name="Tett A."/>
            <person name="Cox L.M."/>
            <person name="Gottsegen C."/>
            <person name="Watters A."/>
            <person name="Wiltshire- Gordon J.D."/>
            <person name="Segata N."/>
            <person name="Bonneau R."/>
            <person name="Littman D.R."/>
        </authorList>
    </citation>
    <scope>NUCLEOTIDE SEQUENCE [LARGE SCALE GENOMIC DNA]</scope>
    <source>
        <strain evidence="3">iA624</strain>
    </source>
</reference>
<keyword evidence="1" id="KW-0175">Coiled coil</keyword>
<dbReference type="RefSeq" id="WP_153096655.1">
    <property type="nucleotide sequence ID" value="NZ_VZBP01000064.1"/>
</dbReference>
<gene>
    <name evidence="2" type="ORF">F7D57_05340</name>
</gene>
<dbReference type="EMBL" id="VZBP01000064">
    <property type="protein sequence ID" value="MQO09157.1"/>
    <property type="molecule type" value="Genomic_DNA"/>
</dbReference>
<proteinExistence type="predicted"/>